<evidence type="ECO:0000313" key="2">
    <source>
        <dbReference type="Proteomes" id="UP000244335"/>
    </source>
</evidence>
<dbReference type="InterPro" id="IPR029058">
    <property type="entry name" value="AB_hydrolase_fold"/>
</dbReference>
<dbReference type="Gene3D" id="3.40.50.1820">
    <property type="entry name" value="alpha/beta hydrolase"/>
    <property type="match status" value="1"/>
</dbReference>
<name>A0AA92BZV3_RHIRH</name>
<organism evidence="1 2">
    <name type="scientific">Rhizobium rhizogenes</name>
    <name type="common">Agrobacterium rhizogenes</name>
    <dbReference type="NCBI Taxonomy" id="359"/>
    <lineage>
        <taxon>Bacteria</taxon>
        <taxon>Pseudomonadati</taxon>
        <taxon>Pseudomonadota</taxon>
        <taxon>Alphaproteobacteria</taxon>
        <taxon>Hyphomicrobiales</taxon>
        <taxon>Rhizobiaceae</taxon>
        <taxon>Rhizobium/Agrobacterium group</taxon>
        <taxon>Rhizobium</taxon>
    </lineage>
</organism>
<evidence type="ECO:0000313" key="1">
    <source>
        <dbReference type="EMBL" id="PVE50420.1"/>
    </source>
</evidence>
<dbReference type="EMBL" id="QDFR01000011">
    <property type="protein sequence ID" value="PVE50420.1"/>
    <property type="molecule type" value="Genomic_DNA"/>
</dbReference>
<reference evidence="1 2" key="1">
    <citation type="submission" date="2018-04" db="EMBL/GenBank/DDBJ databases">
        <authorList>
            <person name="Hagen T."/>
        </authorList>
    </citation>
    <scope>NUCLEOTIDE SEQUENCE [LARGE SCALE GENOMIC DNA]</scope>
    <source>
        <strain evidence="1 2">TPD7009</strain>
    </source>
</reference>
<proteinExistence type="predicted"/>
<comment type="caution">
    <text evidence="1">The sequence shown here is derived from an EMBL/GenBank/DDBJ whole genome shotgun (WGS) entry which is preliminary data.</text>
</comment>
<gene>
    <name evidence="1" type="ORF">DC430_21310</name>
</gene>
<dbReference type="AlphaFoldDB" id="A0AA92BZV3"/>
<protein>
    <recommendedName>
        <fullName evidence="3">Alpha/beta hydrolase</fullName>
    </recommendedName>
</protein>
<accession>A0AA92BZV3</accession>
<sequence>MISFLRCLLFPLMYHRSGEGRGGIFMHFSRQLLPAMAFITIVAGSASAQQGDGGEPKKTDCPTALPAGAECFAGQDTQGAYYWIAKPKNWNGTLVVHAHGGPRAAKPQADDPVEDLTRFAVTVQEGYAWAGSNYRRQGYGVRMAAEDTDSVRRIAIQQLGKPKHVLLHGQSWGGNVAAKTAELYALDWQGRKNYDGVVLTSGLLAGGSRGYDFRADLRAVYQYYCKNHPRADEVQYPVWQGLPKGVTMKRDELEKRVNECTGLALAPNERTAQQSRNLKNILAVTKVPEKTLVAHLSWATGLFSDIVWRRMDGKNPFDNSKVTYTGSDDDTALNKGVERFEANPDARRAMAYDADLTGQIVLPTITLHAVNDPTVFVDHEAIYRQTVEEAGNSELLVQNFSDEAEHSKLSTPQYAALFTAMLTWIEEGKKPTKQSVALLCEGKRKIYDEACKLLPDYEPKLPAE</sequence>
<evidence type="ECO:0008006" key="3">
    <source>
        <dbReference type="Google" id="ProtNLM"/>
    </source>
</evidence>
<dbReference type="SUPFAM" id="SSF53474">
    <property type="entry name" value="alpha/beta-Hydrolases"/>
    <property type="match status" value="1"/>
</dbReference>
<dbReference type="Proteomes" id="UP000244335">
    <property type="component" value="Unassembled WGS sequence"/>
</dbReference>